<comment type="caution">
    <text evidence="2">The sequence shown here is derived from an EMBL/GenBank/DDBJ whole genome shotgun (WGS) entry which is preliminary data.</text>
</comment>
<keyword evidence="3" id="KW-1185">Reference proteome</keyword>
<organism evidence="2 3">
    <name type="scientific">Nocardioides aurantiacus</name>
    <dbReference type="NCBI Taxonomy" id="86796"/>
    <lineage>
        <taxon>Bacteria</taxon>
        <taxon>Bacillati</taxon>
        <taxon>Actinomycetota</taxon>
        <taxon>Actinomycetes</taxon>
        <taxon>Propionibacteriales</taxon>
        <taxon>Nocardioidaceae</taxon>
        <taxon>Nocardioides</taxon>
    </lineage>
</organism>
<feature type="transmembrane region" description="Helical" evidence="1">
    <location>
        <begin position="68"/>
        <end position="99"/>
    </location>
</feature>
<dbReference type="Pfam" id="PF05437">
    <property type="entry name" value="AzlD"/>
    <property type="match status" value="1"/>
</dbReference>
<evidence type="ECO:0000313" key="2">
    <source>
        <dbReference type="EMBL" id="ROR89412.1"/>
    </source>
</evidence>
<dbReference type="InterPro" id="IPR008407">
    <property type="entry name" value="Brnchd-chn_aa_trnsp_AzlD"/>
</dbReference>
<gene>
    <name evidence="2" type="ORF">EDD33_0236</name>
</gene>
<sequence>MTGLWTGVVVAALGCYLLKLAGVALPAAVLDHPVVRRVAGLLPVAMLAGLVVVELLDDGGRYGADWRTLAGMAAAVVALLLRQGVLVVFVAAVAVTALLRLVT</sequence>
<dbReference type="OrthoDB" id="5197630at2"/>
<dbReference type="EMBL" id="RKHO01000001">
    <property type="protein sequence ID" value="ROR89412.1"/>
    <property type="molecule type" value="Genomic_DNA"/>
</dbReference>
<accession>A0A3N2CPH5</accession>
<keyword evidence="1" id="KW-1133">Transmembrane helix</keyword>
<dbReference type="AlphaFoldDB" id="A0A3N2CPH5"/>
<feature type="transmembrane region" description="Helical" evidence="1">
    <location>
        <begin position="6"/>
        <end position="26"/>
    </location>
</feature>
<proteinExistence type="predicted"/>
<dbReference type="Proteomes" id="UP000281738">
    <property type="component" value="Unassembled WGS sequence"/>
</dbReference>
<keyword evidence="1" id="KW-0812">Transmembrane</keyword>
<name>A0A3N2CPH5_9ACTN</name>
<keyword evidence="1" id="KW-0472">Membrane</keyword>
<evidence type="ECO:0000256" key="1">
    <source>
        <dbReference type="SAM" id="Phobius"/>
    </source>
</evidence>
<feature type="transmembrane region" description="Helical" evidence="1">
    <location>
        <begin position="38"/>
        <end position="56"/>
    </location>
</feature>
<reference evidence="2 3" key="1">
    <citation type="submission" date="2018-11" db="EMBL/GenBank/DDBJ databases">
        <title>Sequencing the genomes of 1000 actinobacteria strains.</title>
        <authorList>
            <person name="Klenk H.-P."/>
        </authorList>
    </citation>
    <scope>NUCLEOTIDE SEQUENCE [LARGE SCALE GENOMIC DNA]</scope>
    <source>
        <strain evidence="2 3">DSM 12652</strain>
    </source>
</reference>
<protein>
    <submittedName>
        <fullName evidence="2">Branched-subunit amino acid transport protein AzlD</fullName>
    </submittedName>
</protein>
<dbReference type="RefSeq" id="WP_123388774.1">
    <property type="nucleotide sequence ID" value="NZ_RKHO01000001.1"/>
</dbReference>
<evidence type="ECO:0000313" key="3">
    <source>
        <dbReference type="Proteomes" id="UP000281738"/>
    </source>
</evidence>